<sequence>MDPMTIRNKRLSRPDQTFSQSSMDNDENVKTYDIVWSASHAHKRRGYEVDFVKFKFVGPISPAPVEQQGSAGDCGDMGAEYKVSYSAGEWWEGKVQHASILLSHTEVKPNRLLSPKLHDQHRPEDLLRFVLSLDERFSGQRRFYGQR</sequence>
<organism evidence="2 3">
    <name type="scientific">Phialocephala subalpina</name>
    <dbReference type="NCBI Taxonomy" id="576137"/>
    <lineage>
        <taxon>Eukaryota</taxon>
        <taxon>Fungi</taxon>
        <taxon>Dikarya</taxon>
        <taxon>Ascomycota</taxon>
        <taxon>Pezizomycotina</taxon>
        <taxon>Leotiomycetes</taxon>
        <taxon>Helotiales</taxon>
        <taxon>Mollisiaceae</taxon>
        <taxon>Phialocephala</taxon>
        <taxon>Phialocephala fortinii species complex</taxon>
    </lineage>
</organism>
<dbReference type="EMBL" id="FJOG01000001">
    <property type="protein sequence ID" value="CZR50427.1"/>
    <property type="molecule type" value="Genomic_DNA"/>
</dbReference>
<protein>
    <submittedName>
        <fullName evidence="2">Uncharacterized protein</fullName>
    </submittedName>
</protein>
<name>A0A1L7WCB3_9HELO</name>
<feature type="compositionally biased region" description="Polar residues" evidence="1">
    <location>
        <begin position="14"/>
        <end position="23"/>
    </location>
</feature>
<gene>
    <name evidence="2" type="ORF">PAC_00299</name>
</gene>
<evidence type="ECO:0000256" key="1">
    <source>
        <dbReference type="SAM" id="MobiDB-lite"/>
    </source>
</evidence>
<dbReference type="AlphaFoldDB" id="A0A1L7WCB3"/>
<reference evidence="2 3" key="1">
    <citation type="submission" date="2016-03" db="EMBL/GenBank/DDBJ databases">
        <authorList>
            <person name="Ploux O."/>
        </authorList>
    </citation>
    <scope>NUCLEOTIDE SEQUENCE [LARGE SCALE GENOMIC DNA]</scope>
    <source>
        <strain evidence="2 3">UAMH 11012</strain>
    </source>
</reference>
<evidence type="ECO:0000313" key="3">
    <source>
        <dbReference type="Proteomes" id="UP000184330"/>
    </source>
</evidence>
<keyword evidence="3" id="KW-1185">Reference proteome</keyword>
<proteinExistence type="predicted"/>
<feature type="region of interest" description="Disordered" evidence="1">
    <location>
        <begin position="1"/>
        <end position="24"/>
    </location>
</feature>
<evidence type="ECO:0000313" key="2">
    <source>
        <dbReference type="EMBL" id="CZR50427.1"/>
    </source>
</evidence>
<accession>A0A1L7WCB3</accession>
<dbReference type="Proteomes" id="UP000184330">
    <property type="component" value="Unassembled WGS sequence"/>
</dbReference>
<dbReference type="OrthoDB" id="10590938at2759"/>